<evidence type="ECO:0000259" key="2">
    <source>
        <dbReference type="Pfam" id="PF18962"/>
    </source>
</evidence>
<dbReference type="OrthoDB" id="9786188at2"/>
<comment type="caution">
    <text evidence="3">The sequence shown here is derived from an EMBL/GenBank/DDBJ whole genome shotgun (WGS) entry which is preliminary data.</text>
</comment>
<feature type="signal peptide" evidence="1">
    <location>
        <begin position="1"/>
        <end position="23"/>
    </location>
</feature>
<sequence>MRFFKTLFLLFAASFLVNFNGKAQSFTTQADTVFGTLPCNGTTINFDNPITVTSPIPVRIAWHVTATDFPSDWASNAGIGDNVAVYGGNTLSNGIIRYTDPSSTSILFWLQMYGGGTTTNGTFYVRCQLTDTATSYSKYVVFVITKYAGLANAGTISGPSSVCQQSAITLTNTTASNGANGTWSATNGNAALTPSGNTVTVTGVSAGLDTIKYMLYGCDTAVTTKIITVNPLANAGTISGPSSVCPTSTITLTNTATGGTWSAANGNVTLAPNGDTVVVTGVTAGVDTIMYTVSGCGDTVATKVITVNPAANAGTISGGSKVCIGSTLTLSTTVAGGTWSATNSSASVSGGIVTGNQVGIDTILYTVTNSCGTAVAVKAITVNPLPSTPVITMIGNGLTTTVGYDTYQWLIGTLPISGATNAVFTPTSNGTYAVTVSDTNGCSATSAGFNYGGGTDIQNVNALTSGFDIYPNPATDILNINAGTSVESIGIYNVVGKCVYKTGAYNAGKIQLNISELPAGLYLIKVNEAAVQRFSVIR</sequence>
<feature type="domain" description="Secretion system C-terminal sorting" evidence="2">
    <location>
        <begin position="469"/>
        <end position="530"/>
    </location>
</feature>
<evidence type="ECO:0000313" key="4">
    <source>
        <dbReference type="Proteomes" id="UP000248745"/>
    </source>
</evidence>
<dbReference type="EMBL" id="QKTW01000015">
    <property type="protein sequence ID" value="PZF73126.1"/>
    <property type="molecule type" value="Genomic_DNA"/>
</dbReference>
<gene>
    <name evidence="3" type="ORF">DN068_09645</name>
</gene>
<evidence type="ECO:0000313" key="3">
    <source>
        <dbReference type="EMBL" id="PZF73126.1"/>
    </source>
</evidence>
<accession>A0A2W2BHZ0</accession>
<dbReference type="NCBIfam" id="TIGR04183">
    <property type="entry name" value="Por_Secre_tail"/>
    <property type="match status" value="1"/>
</dbReference>
<dbReference type="InterPro" id="IPR013783">
    <property type="entry name" value="Ig-like_fold"/>
</dbReference>
<dbReference type="Pfam" id="PF18962">
    <property type="entry name" value="Por_Secre_tail"/>
    <property type="match status" value="1"/>
</dbReference>
<keyword evidence="4" id="KW-1185">Reference proteome</keyword>
<evidence type="ECO:0000256" key="1">
    <source>
        <dbReference type="SAM" id="SignalP"/>
    </source>
</evidence>
<organism evidence="3 4">
    <name type="scientific">Taibaiella soli</name>
    <dbReference type="NCBI Taxonomy" id="1649169"/>
    <lineage>
        <taxon>Bacteria</taxon>
        <taxon>Pseudomonadati</taxon>
        <taxon>Bacteroidota</taxon>
        <taxon>Chitinophagia</taxon>
        <taxon>Chitinophagales</taxon>
        <taxon>Chitinophagaceae</taxon>
        <taxon>Taibaiella</taxon>
    </lineage>
</organism>
<feature type="chain" id="PRO_5016100228" description="Secretion system C-terminal sorting domain-containing protein" evidence="1">
    <location>
        <begin position="24"/>
        <end position="538"/>
    </location>
</feature>
<dbReference type="InterPro" id="IPR026444">
    <property type="entry name" value="Secre_tail"/>
</dbReference>
<keyword evidence="1" id="KW-0732">Signal</keyword>
<protein>
    <recommendedName>
        <fullName evidence="2">Secretion system C-terminal sorting domain-containing protein</fullName>
    </recommendedName>
</protein>
<dbReference type="RefSeq" id="WP_110998703.1">
    <property type="nucleotide sequence ID" value="NZ_QKTW01000015.1"/>
</dbReference>
<proteinExistence type="predicted"/>
<name>A0A2W2BHZ0_9BACT</name>
<dbReference type="AlphaFoldDB" id="A0A2W2BHZ0"/>
<dbReference type="Proteomes" id="UP000248745">
    <property type="component" value="Unassembled WGS sequence"/>
</dbReference>
<dbReference type="Gene3D" id="2.60.40.10">
    <property type="entry name" value="Immunoglobulins"/>
    <property type="match status" value="1"/>
</dbReference>
<reference evidence="3 4" key="1">
    <citation type="submission" date="2018-06" db="EMBL/GenBank/DDBJ databases">
        <title>Mucibacter soli gen. nov., sp. nov., a new member of the family Chitinophagaceae producing mucin.</title>
        <authorList>
            <person name="Kim M.-K."/>
            <person name="Park S."/>
            <person name="Kim T.-S."/>
            <person name="Joung Y."/>
            <person name="Han J.-H."/>
            <person name="Kim S.B."/>
        </authorList>
    </citation>
    <scope>NUCLEOTIDE SEQUENCE [LARGE SCALE GENOMIC DNA]</scope>
    <source>
        <strain evidence="3 4">R1-15</strain>
    </source>
</reference>